<dbReference type="InterPro" id="IPR008965">
    <property type="entry name" value="CBM2/CBM3_carb-bd_dom_sf"/>
</dbReference>
<keyword evidence="3" id="KW-0119">Carbohydrate metabolism</keyword>
<dbReference type="PRINTS" id="PR00733">
    <property type="entry name" value="GLHYDRLASE6"/>
</dbReference>
<evidence type="ECO:0000313" key="5">
    <source>
        <dbReference type="EMBL" id="GLL01817.1"/>
    </source>
</evidence>
<feature type="binding site" evidence="2">
    <location>
        <position position="478"/>
    </location>
    <ligand>
        <name>substrate</name>
    </ligand>
</feature>
<dbReference type="SUPFAM" id="SSF49384">
    <property type="entry name" value="Carbohydrate-binding domain"/>
    <property type="match status" value="1"/>
</dbReference>
<dbReference type="InterPro" id="IPR001919">
    <property type="entry name" value="CBD2"/>
</dbReference>
<dbReference type="RefSeq" id="WP_261963626.1">
    <property type="nucleotide sequence ID" value="NZ_BAAAXA010000003.1"/>
</dbReference>
<evidence type="ECO:0000256" key="2">
    <source>
        <dbReference type="PIRSR" id="PIRSR001100-2"/>
    </source>
</evidence>
<protein>
    <recommendedName>
        <fullName evidence="3">Glucanase</fullName>
        <ecNumber evidence="3">3.2.1.-</ecNumber>
    </recommendedName>
</protein>
<comment type="similarity">
    <text evidence="3">Belongs to the glycosyl hydrolase family 6.</text>
</comment>
<gene>
    <name evidence="5" type="ORF">GCM10017581_035590</name>
</gene>
<dbReference type="EC" id="3.2.1.-" evidence="3"/>
<feature type="active site" description="Proton acceptor" evidence="1">
    <location>
        <position position="480"/>
    </location>
</feature>
<reference evidence="5" key="1">
    <citation type="journal article" date="2014" name="Int. J. Syst. Evol. Microbiol.">
        <title>Complete genome sequence of Corynebacterium casei LMG S-19264T (=DSM 44701T), isolated from a smear-ripened cheese.</title>
        <authorList>
            <consortium name="US DOE Joint Genome Institute (JGI-PGF)"/>
            <person name="Walter F."/>
            <person name="Albersmeier A."/>
            <person name="Kalinowski J."/>
            <person name="Ruckert C."/>
        </authorList>
    </citation>
    <scope>NUCLEOTIDE SEQUENCE</scope>
    <source>
        <strain evidence="5">VKM Ac-1321</strain>
    </source>
</reference>
<keyword evidence="6" id="KW-1185">Reference proteome</keyword>
<keyword evidence="3" id="KW-0624">Polysaccharide degradation</keyword>
<dbReference type="InterPro" id="IPR036434">
    <property type="entry name" value="Beta_cellobiohydrolase_sf"/>
</dbReference>
<dbReference type="AlphaFoldDB" id="A0A9W6KGU3"/>
<keyword evidence="3" id="KW-0136">Cellulose degradation</keyword>
<keyword evidence="3" id="KW-0326">Glycosidase</keyword>
<feature type="signal peptide" evidence="3">
    <location>
        <begin position="1"/>
        <end position="24"/>
    </location>
</feature>
<evidence type="ECO:0000259" key="4">
    <source>
        <dbReference type="PROSITE" id="PS51173"/>
    </source>
</evidence>
<dbReference type="PANTHER" id="PTHR34876:SF4">
    <property type="entry name" value="1,4-BETA-D-GLUCAN CELLOBIOHYDROLASE C-RELATED"/>
    <property type="match status" value="1"/>
</dbReference>
<feature type="domain" description="CBM2" evidence="4">
    <location>
        <begin position="22"/>
        <end position="131"/>
    </location>
</feature>
<feature type="chain" id="PRO_5041018619" description="Glucanase" evidence="3">
    <location>
        <begin position="25"/>
        <end position="532"/>
    </location>
</feature>
<dbReference type="Pfam" id="PF00553">
    <property type="entry name" value="CBM_2"/>
    <property type="match status" value="1"/>
</dbReference>
<evidence type="ECO:0000256" key="1">
    <source>
        <dbReference type="PIRSR" id="PIRSR001100-1"/>
    </source>
</evidence>
<comment type="caution">
    <text evidence="5">The sequence shown here is derived from an EMBL/GenBank/DDBJ whole genome shotgun (WGS) entry which is preliminary data.</text>
</comment>
<organism evidence="5 6">
    <name type="scientific">Dactylosporangium matsuzakiense</name>
    <dbReference type="NCBI Taxonomy" id="53360"/>
    <lineage>
        <taxon>Bacteria</taxon>
        <taxon>Bacillati</taxon>
        <taxon>Actinomycetota</taxon>
        <taxon>Actinomycetes</taxon>
        <taxon>Micromonosporales</taxon>
        <taxon>Micromonosporaceae</taxon>
        <taxon>Dactylosporangium</taxon>
    </lineage>
</organism>
<dbReference type="Proteomes" id="UP001143480">
    <property type="component" value="Unassembled WGS sequence"/>
</dbReference>
<dbReference type="InterPro" id="IPR012291">
    <property type="entry name" value="CBM2_carb-bd_dom_sf"/>
</dbReference>
<feature type="binding site" evidence="2">
    <location>
        <position position="447"/>
    </location>
    <ligand>
        <name>substrate</name>
    </ligand>
</feature>
<dbReference type="Gene3D" id="2.60.40.290">
    <property type="match status" value="1"/>
</dbReference>
<keyword evidence="3" id="KW-0378">Hydrolase</keyword>
<dbReference type="PIRSF" id="PIRSF001100">
    <property type="entry name" value="Beta_cellobiohydrolase"/>
    <property type="match status" value="1"/>
</dbReference>
<dbReference type="Gene3D" id="3.20.20.40">
    <property type="entry name" value="1, 4-beta cellobiohydrolase"/>
    <property type="match status" value="1"/>
</dbReference>
<dbReference type="PROSITE" id="PS51257">
    <property type="entry name" value="PROKAR_LIPOPROTEIN"/>
    <property type="match status" value="1"/>
</dbReference>
<dbReference type="SUPFAM" id="SSF51989">
    <property type="entry name" value="Glycosyl hydrolases family 6, cellulases"/>
    <property type="match status" value="1"/>
</dbReference>
<dbReference type="PANTHER" id="PTHR34876">
    <property type="match status" value="1"/>
</dbReference>
<accession>A0A9W6KGU3</accession>
<evidence type="ECO:0000313" key="6">
    <source>
        <dbReference type="Proteomes" id="UP001143480"/>
    </source>
</evidence>
<feature type="active site" description="Proton donor" evidence="1">
    <location>
        <position position="262"/>
    </location>
</feature>
<keyword evidence="3" id="KW-0732">Signal</keyword>
<dbReference type="GO" id="GO:0030247">
    <property type="term" value="F:polysaccharide binding"/>
    <property type="evidence" value="ECO:0007669"/>
    <property type="project" value="UniProtKB-UniRule"/>
</dbReference>
<feature type="binding site" evidence="2">
    <location>
        <position position="474"/>
    </location>
    <ligand>
        <name>substrate</name>
    </ligand>
</feature>
<dbReference type="PROSITE" id="PS51173">
    <property type="entry name" value="CBM2"/>
    <property type="match status" value="1"/>
</dbReference>
<dbReference type="Pfam" id="PF01341">
    <property type="entry name" value="Glyco_hydro_6"/>
    <property type="match status" value="1"/>
</dbReference>
<dbReference type="SMART" id="SM00637">
    <property type="entry name" value="CBD_II"/>
    <property type="match status" value="1"/>
</dbReference>
<sequence length="532" mass="55541">MRRLLAIATIAAAAVVVVPSPASAASAGCTVKYTVGSQWPGGFNAGVEITNTGAALSGWSLGWDFTAGQHIDHMWQAVYTISGQHVTASNQTFNGNVPAGGKVLFGFNGSWTGSNPVPGAFTLNGVACNGGTSTPDLHVDNPFQGAQGYVNADWSARAAAEAGGGRVANTSTAVWIERIAAVADVRRHLDAALAQATTTKPVVVQFVLRDLPARDCTKPRPDGELTAADLSRYKTEFIDAIAAIQADPKYDRVRIVNIVEPDGLTDLIVGANMQSCANALASGVYVQGTQYALNRLHRANAYNYLGAGHHAKLGWDPDFTAAVTLFADTARGSTAGVNAVDGFAVNTADYGATTEPYFTIATTVGGVSIRQSRWIDWNQYVDELTYTQALRAALIAAGFPSTIGMLVDTSRNGWGGPARPTGASTSTSVDTFVDQSRIDRRTVAGNWCNQSGAGLGERPRTSPAPGIDAYVWIKPPGESDGAATGGNLSCDSTYSGSGNGYHPTGALPGGPARGSWFSAQFQQLMTNAFPPL</sequence>
<dbReference type="EMBL" id="BSFP01000018">
    <property type="protein sequence ID" value="GLL01817.1"/>
    <property type="molecule type" value="Genomic_DNA"/>
</dbReference>
<feature type="binding site" evidence="2">
    <location>
        <position position="175"/>
    </location>
    <ligand>
        <name>substrate</name>
    </ligand>
</feature>
<dbReference type="InterPro" id="IPR016288">
    <property type="entry name" value="Beta_cellobiohydrolase"/>
</dbReference>
<name>A0A9W6KGU3_9ACTN</name>
<proteinExistence type="inferred from homology"/>
<feature type="binding site" evidence="2">
    <location>
        <position position="309"/>
    </location>
    <ligand>
        <name>substrate</name>
    </ligand>
</feature>
<dbReference type="GO" id="GO:0030245">
    <property type="term" value="P:cellulose catabolic process"/>
    <property type="evidence" value="ECO:0007669"/>
    <property type="project" value="UniProtKB-KW"/>
</dbReference>
<dbReference type="GO" id="GO:0004553">
    <property type="term" value="F:hydrolase activity, hydrolyzing O-glycosyl compounds"/>
    <property type="evidence" value="ECO:0007669"/>
    <property type="project" value="InterPro"/>
</dbReference>
<reference evidence="5" key="2">
    <citation type="submission" date="2023-01" db="EMBL/GenBank/DDBJ databases">
        <authorList>
            <person name="Sun Q."/>
            <person name="Evtushenko L."/>
        </authorList>
    </citation>
    <scope>NUCLEOTIDE SEQUENCE</scope>
    <source>
        <strain evidence="5">VKM Ac-1321</strain>
    </source>
</reference>
<evidence type="ECO:0000256" key="3">
    <source>
        <dbReference type="RuleBase" id="RU361186"/>
    </source>
</evidence>